<evidence type="ECO:0000256" key="1">
    <source>
        <dbReference type="ARBA" id="ARBA00000085"/>
    </source>
</evidence>
<dbReference type="InterPro" id="IPR003661">
    <property type="entry name" value="HisK_dim/P_dom"/>
</dbReference>
<dbReference type="SMART" id="SM00388">
    <property type="entry name" value="HisKA"/>
    <property type="match status" value="1"/>
</dbReference>
<dbReference type="STRING" id="1437059.A6A05_14745"/>
<feature type="domain" description="Histidine kinase" evidence="8">
    <location>
        <begin position="357"/>
        <end position="570"/>
    </location>
</feature>
<dbReference type="PANTHER" id="PTHR43711">
    <property type="entry name" value="TWO-COMPONENT HISTIDINE KINASE"/>
    <property type="match status" value="1"/>
</dbReference>
<dbReference type="EC" id="2.7.13.3" evidence="2"/>
<dbReference type="EMBL" id="LWQU01000157">
    <property type="protein sequence ID" value="OAN48720.1"/>
    <property type="molecule type" value="Genomic_DNA"/>
</dbReference>
<dbReference type="InterPro" id="IPR036890">
    <property type="entry name" value="HATPase_C_sf"/>
</dbReference>
<dbReference type="PRINTS" id="PR00344">
    <property type="entry name" value="BCTRLSENSOR"/>
</dbReference>
<reference evidence="9 10" key="1">
    <citation type="submission" date="2016-04" db="EMBL/GenBank/DDBJ databases">
        <title>Draft genome sequence of freshwater magnetotactic bacteria Magnetospirillum marisnigri SP-1 and Magnetospirillum moscoviense BB-1.</title>
        <authorList>
            <person name="Koziaeva V."/>
            <person name="Dziuba M.V."/>
            <person name="Ivanov T.M."/>
            <person name="Kuznetsov B."/>
            <person name="Grouzdev D.S."/>
        </authorList>
    </citation>
    <scope>NUCLEOTIDE SEQUENCE [LARGE SCALE GENOMIC DNA]</scope>
    <source>
        <strain evidence="9 10">BB-1</strain>
    </source>
</reference>
<keyword evidence="7" id="KW-1133">Transmembrane helix</keyword>
<dbReference type="AlphaFoldDB" id="A0A178MJ87"/>
<evidence type="ECO:0000256" key="4">
    <source>
        <dbReference type="ARBA" id="ARBA00022679"/>
    </source>
</evidence>
<keyword evidence="10" id="KW-1185">Reference proteome</keyword>
<dbReference type="PROSITE" id="PS50109">
    <property type="entry name" value="HIS_KIN"/>
    <property type="match status" value="1"/>
</dbReference>
<dbReference type="OrthoDB" id="7327346at2"/>
<dbReference type="GO" id="GO:0000155">
    <property type="term" value="F:phosphorelay sensor kinase activity"/>
    <property type="evidence" value="ECO:0007669"/>
    <property type="project" value="InterPro"/>
</dbReference>
<dbReference type="Gene3D" id="3.30.565.10">
    <property type="entry name" value="Histidine kinase-like ATPase, C-terminal domain"/>
    <property type="match status" value="1"/>
</dbReference>
<dbReference type="InterPro" id="IPR005467">
    <property type="entry name" value="His_kinase_dom"/>
</dbReference>
<dbReference type="InterPro" id="IPR003594">
    <property type="entry name" value="HATPase_dom"/>
</dbReference>
<dbReference type="InterPro" id="IPR050736">
    <property type="entry name" value="Sensor_HK_Regulatory"/>
</dbReference>
<evidence type="ECO:0000256" key="3">
    <source>
        <dbReference type="ARBA" id="ARBA00022553"/>
    </source>
</evidence>
<evidence type="ECO:0000259" key="8">
    <source>
        <dbReference type="PROSITE" id="PS50109"/>
    </source>
</evidence>
<dbReference type="InterPro" id="IPR036097">
    <property type="entry name" value="HisK_dim/P_sf"/>
</dbReference>
<accession>A0A178MJ87</accession>
<dbReference type="SMART" id="SM00387">
    <property type="entry name" value="HATPase_c"/>
    <property type="match status" value="1"/>
</dbReference>
<keyword evidence="7" id="KW-0472">Membrane</keyword>
<dbReference type="CDD" id="cd00082">
    <property type="entry name" value="HisKA"/>
    <property type="match status" value="1"/>
</dbReference>
<comment type="caution">
    <text evidence="9">The sequence shown here is derived from an EMBL/GenBank/DDBJ whole genome shotgun (WGS) entry which is preliminary data.</text>
</comment>
<sequence length="571" mass="62175">MTDSVASTVSLNPRHRIRHLLAGLAGLLVAAEIIGMSSLREEAIWEAEQKASAATRLLEAHMLRTFQASEYILSQVTDIGRSRAMAELAKDEAAWIRLNEIRQALPEPGTLWITDAAGNVVLGTPYFPWPASDVADRYYYFAHLQGRQDMVIGPMVRVKSREVFAFHVSKRIDDRTGSMIGVAAIGYDAPTFTNFYENLELGADSNLTVSGMDGRLILRQPDGGRYVGTQVKDGPVGKAVAAGNTEGVLRVVSPLDGIERIRAFKVMPRYGVVVGAGIAIDDALELWWEVLWGSLAGITALMGVLVWAARYVFESLDREEGLIAGLDARLRLRTEEAEARAREAREANESKTRFLAAASHDLRQPLQAAGMFAEALAARLEDTPHMGVIDKLRQSLDATQLLLSTLLDVSTLEAGHVDAQPTTFPLAPFISNLADQLEMEAQARKLDFKVVLPDAWIVSDPVLLERVVRNLLVNAMRYTKSGGVLLGCRRRGDHLAICVIDTGPGIPADKIDAIFEDFTRLGDKGRGQDRGLGLGLSVVRRTAQLLGHPIEVKSRVGKGSCFAIVVPLAAG</sequence>
<dbReference type="Pfam" id="PF00512">
    <property type="entry name" value="HisKA"/>
    <property type="match status" value="1"/>
</dbReference>
<evidence type="ECO:0000313" key="10">
    <source>
        <dbReference type="Proteomes" id="UP000078543"/>
    </source>
</evidence>
<evidence type="ECO:0000256" key="5">
    <source>
        <dbReference type="ARBA" id="ARBA00022777"/>
    </source>
</evidence>
<dbReference type="RefSeq" id="WP_082910983.1">
    <property type="nucleotide sequence ID" value="NZ_LWQU01000157.1"/>
</dbReference>
<dbReference type="CDD" id="cd12915">
    <property type="entry name" value="PDC2_DGC_like"/>
    <property type="match status" value="1"/>
</dbReference>
<evidence type="ECO:0000256" key="2">
    <source>
        <dbReference type="ARBA" id="ARBA00012438"/>
    </source>
</evidence>
<name>A0A178MJ87_9PROT</name>
<keyword evidence="3" id="KW-0597">Phosphoprotein</keyword>
<dbReference type="Proteomes" id="UP000078543">
    <property type="component" value="Unassembled WGS sequence"/>
</dbReference>
<dbReference type="PANTHER" id="PTHR43711:SF26">
    <property type="entry name" value="SENSOR HISTIDINE KINASE RCSC"/>
    <property type="match status" value="1"/>
</dbReference>
<proteinExistence type="predicted"/>
<dbReference type="CDD" id="cd12914">
    <property type="entry name" value="PDC1_DGC_like"/>
    <property type="match status" value="1"/>
</dbReference>
<dbReference type="SUPFAM" id="SSF47384">
    <property type="entry name" value="Homodimeric domain of signal transducing histidine kinase"/>
    <property type="match status" value="1"/>
</dbReference>
<dbReference type="InterPro" id="IPR004358">
    <property type="entry name" value="Sig_transdc_His_kin-like_C"/>
</dbReference>
<dbReference type="Pfam" id="PF02518">
    <property type="entry name" value="HATPase_c"/>
    <property type="match status" value="1"/>
</dbReference>
<protein>
    <recommendedName>
        <fullName evidence="2">histidine kinase</fullName>
        <ecNumber evidence="2">2.7.13.3</ecNumber>
    </recommendedName>
</protein>
<dbReference type="InterPro" id="IPR054327">
    <property type="entry name" value="His-kinase-like_sensor"/>
</dbReference>
<dbReference type="FunFam" id="3.30.565.10:FF:000049">
    <property type="entry name" value="Two-component sensor histidine kinase"/>
    <property type="match status" value="1"/>
</dbReference>
<dbReference type="SUPFAM" id="SSF55874">
    <property type="entry name" value="ATPase domain of HSP90 chaperone/DNA topoisomerase II/histidine kinase"/>
    <property type="match status" value="1"/>
</dbReference>
<keyword evidence="4" id="KW-0808">Transferase</keyword>
<organism evidence="9 10">
    <name type="scientific">Magnetospirillum moscoviense</name>
    <dbReference type="NCBI Taxonomy" id="1437059"/>
    <lineage>
        <taxon>Bacteria</taxon>
        <taxon>Pseudomonadati</taxon>
        <taxon>Pseudomonadota</taxon>
        <taxon>Alphaproteobacteria</taxon>
        <taxon>Rhodospirillales</taxon>
        <taxon>Rhodospirillaceae</taxon>
        <taxon>Magnetospirillum</taxon>
    </lineage>
</organism>
<gene>
    <name evidence="9" type="ORF">A6A05_14745</name>
</gene>
<evidence type="ECO:0000256" key="6">
    <source>
        <dbReference type="ARBA" id="ARBA00023012"/>
    </source>
</evidence>
<dbReference type="Pfam" id="PF22588">
    <property type="entry name" value="dCache_1_like"/>
    <property type="match status" value="1"/>
</dbReference>
<evidence type="ECO:0000256" key="7">
    <source>
        <dbReference type="SAM" id="Phobius"/>
    </source>
</evidence>
<dbReference type="Gene3D" id="3.30.450.20">
    <property type="entry name" value="PAS domain"/>
    <property type="match status" value="2"/>
</dbReference>
<keyword evidence="7" id="KW-0812">Transmembrane</keyword>
<comment type="catalytic activity">
    <reaction evidence="1">
        <text>ATP + protein L-histidine = ADP + protein N-phospho-L-histidine.</text>
        <dbReference type="EC" id="2.7.13.3"/>
    </reaction>
</comment>
<feature type="transmembrane region" description="Helical" evidence="7">
    <location>
        <begin position="20"/>
        <end position="39"/>
    </location>
</feature>
<keyword evidence="5" id="KW-0418">Kinase</keyword>
<evidence type="ECO:0000313" key="9">
    <source>
        <dbReference type="EMBL" id="OAN48720.1"/>
    </source>
</evidence>
<keyword evidence="6" id="KW-0902">Two-component regulatory system</keyword>
<dbReference type="Gene3D" id="1.10.287.130">
    <property type="match status" value="1"/>
</dbReference>